<dbReference type="PROSITE" id="PS50937">
    <property type="entry name" value="HTH_MERR_2"/>
    <property type="match status" value="1"/>
</dbReference>
<evidence type="ECO:0000256" key="3">
    <source>
        <dbReference type="ARBA" id="ARBA00023125"/>
    </source>
</evidence>
<keyword evidence="3" id="KW-0238">DNA-binding</keyword>
<evidence type="ECO:0000259" key="5">
    <source>
        <dbReference type="PROSITE" id="PS50937"/>
    </source>
</evidence>
<evidence type="ECO:0000256" key="1">
    <source>
        <dbReference type="ARBA" id="ARBA00022491"/>
    </source>
</evidence>
<feature type="domain" description="HTH merR-type" evidence="5">
    <location>
        <begin position="12"/>
        <end position="73"/>
    </location>
</feature>
<name>A0A6M6DXT6_PRIMG</name>
<dbReference type="CDD" id="cd01109">
    <property type="entry name" value="HTH_YyaN"/>
    <property type="match status" value="1"/>
</dbReference>
<dbReference type="PANTHER" id="PTHR30204">
    <property type="entry name" value="REDOX-CYCLING DRUG-SENSING TRANSCRIPTIONAL ACTIVATOR SOXR"/>
    <property type="match status" value="1"/>
</dbReference>
<reference evidence="6 7" key="1">
    <citation type="submission" date="2019-10" db="EMBL/GenBank/DDBJ databases">
        <title>Complete genome sequences for adaption low water activity.</title>
        <authorList>
            <person name="Zhao L."/>
            <person name="Zhong J."/>
        </authorList>
    </citation>
    <scope>NUCLEOTIDE SEQUENCE [LARGE SCALE GENOMIC DNA]</scope>
    <source>
        <strain evidence="6 7">FDU301</strain>
    </source>
</reference>
<dbReference type="AlphaFoldDB" id="A0A6M6DXT6"/>
<dbReference type="SUPFAM" id="SSF46955">
    <property type="entry name" value="Putative DNA-binding domain"/>
    <property type="match status" value="1"/>
</dbReference>
<organism evidence="6 7">
    <name type="scientific">Priestia megaterium</name>
    <name type="common">Bacillus megaterium</name>
    <dbReference type="NCBI Taxonomy" id="1404"/>
    <lineage>
        <taxon>Bacteria</taxon>
        <taxon>Bacillati</taxon>
        <taxon>Bacillota</taxon>
        <taxon>Bacilli</taxon>
        <taxon>Bacillales</taxon>
        <taxon>Bacillaceae</taxon>
        <taxon>Priestia</taxon>
    </lineage>
</organism>
<dbReference type="GO" id="GO:0003700">
    <property type="term" value="F:DNA-binding transcription factor activity"/>
    <property type="evidence" value="ECO:0007669"/>
    <property type="project" value="InterPro"/>
</dbReference>
<gene>
    <name evidence="6" type="ORF">FDZ14_19785</name>
</gene>
<accession>A0A6M6DXT6</accession>
<dbReference type="InterPro" id="IPR000551">
    <property type="entry name" value="MerR-type_HTH_dom"/>
</dbReference>
<dbReference type="GO" id="GO:0003677">
    <property type="term" value="F:DNA binding"/>
    <property type="evidence" value="ECO:0007669"/>
    <property type="project" value="UniProtKB-KW"/>
</dbReference>
<keyword evidence="4" id="KW-0804">Transcription</keyword>
<evidence type="ECO:0000313" key="6">
    <source>
        <dbReference type="EMBL" id="QJX78306.1"/>
    </source>
</evidence>
<keyword evidence="2" id="KW-0805">Transcription regulation</keyword>
<dbReference type="InterPro" id="IPR047057">
    <property type="entry name" value="MerR_fam"/>
</dbReference>
<evidence type="ECO:0000256" key="4">
    <source>
        <dbReference type="ARBA" id="ARBA00023163"/>
    </source>
</evidence>
<dbReference type="Pfam" id="PF13411">
    <property type="entry name" value="MerR_1"/>
    <property type="match status" value="1"/>
</dbReference>
<protein>
    <submittedName>
        <fullName evidence="6">MerR family transcriptional regulator</fullName>
    </submittedName>
</protein>
<evidence type="ECO:0000313" key="7">
    <source>
        <dbReference type="Proteomes" id="UP000501076"/>
    </source>
</evidence>
<dbReference type="Gene3D" id="1.10.1660.10">
    <property type="match status" value="1"/>
</dbReference>
<dbReference type="PANTHER" id="PTHR30204:SF69">
    <property type="entry name" value="MERR-FAMILY TRANSCRIPTIONAL REGULATOR"/>
    <property type="match status" value="1"/>
</dbReference>
<keyword evidence="1" id="KW-0678">Repressor</keyword>
<sequence>MSYIMRMRDTQKKTGLSAPTLRYYEKEGILPFIERNEHDQLLYNDQNIEWVKFVLALRATGMPLAEIKQYIESYKKGESTISERRNMMLQHKKKVEADMAQTYLHLERINYKLALCDTLEAGVNNKQIKI</sequence>
<dbReference type="InterPro" id="IPR009061">
    <property type="entry name" value="DNA-bd_dom_put_sf"/>
</dbReference>
<evidence type="ECO:0000256" key="2">
    <source>
        <dbReference type="ARBA" id="ARBA00023015"/>
    </source>
</evidence>
<dbReference type="Proteomes" id="UP000501076">
    <property type="component" value="Chromosome"/>
</dbReference>
<proteinExistence type="predicted"/>
<dbReference type="SMART" id="SM00422">
    <property type="entry name" value="HTH_MERR"/>
    <property type="match status" value="1"/>
</dbReference>
<dbReference type="EMBL" id="CP045272">
    <property type="protein sequence ID" value="QJX78306.1"/>
    <property type="molecule type" value="Genomic_DNA"/>
</dbReference>